<evidence type="ECO:0000313" key="2">
    <source>
        <dbReference type="EMBL" id="MBA4601481.1"/>
    </source>
</evidence>
<reference evidence="2 3" key="1">
    <citation type="submission" date="2020-07" db="EMBL/GenBank/DDBJ databases">
        <title>Thermoactinomyces phylogeny.</title>
        <authorList>
            <person name="Dunlap C."/>
        </authorList>
    </citation>
    <scope>NUCLEOTIDE SEQUENCE [LARGE SCALE GENOMIC DNA]</scope>
    <source>
        <strain evidence="2 3">AMNI-1</strain>
    </source>
</reference>
<dbReference type="AlphaFoldDB" id="A0A7W1XQX2"/>
<dbReference type="Proteomes" id="UP000538292">
    <property type="component" value="Unassembled WGS sequence"/>
</dbReference>
<dbReference type="RefSeq" id="WP_181737969.1">
    <property type="nucleotide sequence ID" value="NZ_JACEOL010000009.1"/>
</dbReference>
<name>A0A7W1XQX2_9BACL</name>
<evidence type="ECO:0000313" key="3">
    <source>
        <dbReference type="Proteomes" id="UP000538292"/>
    </source>
</evidence>
<evidence type="ECO:0000256" key="1">
    <source>
        <dbReference type="SAM" id="Coils"/>
    </source>
</evidence>
<keyword evidence="1" id="KW-0175">Coiled coil</keyword>
<sequence>MSNRQVKPSASQLSRLEKRLEQIEAQVKDLLRENHKMKMDLKFFELMLLEEYHLLIQLLGREQNKLYIQSVRNQRNHGE</sequence>
<protein>
    <submittedName>
        <fullName evidence="2">Uncharacterized protein</fullName>
    </submittedName>
</protein>
<proteinExistence type="predicted"/>
<comment type="caution">
    <text evidence="2">The sequence shown here is derived from an EMBL/GenBank/DDBJ whole genome shotgun (WGS) entry which is preliminary data.</text>
</comment>
<feature type="coiled-coil region" evidence="1">
    <location>
        <begin position="13"/>
        <end position="40"/>
    </location>
</feature>
<accession>A0A7W1XQX2</accession>
<organism evidence="2 3">
    <name type="scientific">Thermoactinomyces mirandus</name>
    <dbReference type="NCBI Taxonomy" id="2756294"/>
    <lineage>
        <taxon>Bacteria</taxon>
        <taxon>Bacillati</taxon>
        <taxon>Bacillota</taxon>
        <taxon>Bacilli</taxon>
        <taxon>Bacillales</taxon>
        <taxon>Thermoactinomycetaceae</taxon>
        <taxon>Thermoactinomyces</taxon>
    </lineage>
</organism>
<gene>
    <name evidence="2" type="ORF">H2C83_03920</name>
</gene>
<dbReference type="EMBL" id="JACEOL010000009">
    <property type="protein sequence ID" value="MBA4601481.1"/>
    <property type="molecule type" value="Genomic_DNA"/>
</dbReference>
<keyword evidence="3" id="KW-1185">Reference proteome</keyword>